<dbReference type="InterPro" id="IPR032720">
    <property type="entry name" value="Cys_rich_CWC"/>
</dbReference>
<dbReference type="OrthoDB" id="8912324at2"/>
<sequence>MAAVLDTIDATRCPLCGEQNRCAMEVARETGEPQSPCWCMAADFRNAPLAAVPREMRGKACICARCAAGTPVES</sequence>
<gene>
    <name evidence="1" type="ORF">GOQ09_02410</name>
</gene>
<reference evidence="1 2" key="1">
    <citation type="submission" date="2019-12" db="EMBL/GenBank/DDBJ databases">
        <title>Hybrid Genome Assemblies of two High G+C Isolates from Undergraduate Microbiology Courses.</title>
        <authorList>
            <person name="Ne Ville C.J."/>
            <person name="Enright D."/>
            <person name="Hernandez I."/>
            <person name="Dodsworth J."/>
            <person name="Orwin P.M."/>
        </authorList>
    </citation>
    <scope>NUCLEOTIDE SEQUENCE [LARGE SCALE GENOMIC DNA]</scope>
    <source>
        <strain evidence="1 2">CSUSB</strain>
    </source>
</reference>
<dbReference type="RefSeq" id="WP_157611718.1">
    <property type="nucleotide sequence ID" value="NZ_CP046622.1"/>
</dbReference>
<dbReference type="EMBL" id="CP046622">
    <property type="protein sequence ID" value="QGW80516.1"/>
    <property type="molecule type" value="Genomic_DNA"/>
</dbReference>
<evidence type="ECO:0008006" key="3">
    <source>
        <dbReference type="Google" id="ProtNLM"/>
    </source>
</evidence>
<dbReference type="Pfam" id="PF14375">
    <property type="entry name" value="Cys_rich_CWC"/>
    <property type="match status" value="1"/>
</dbReference>
<protein>
    <recommendedName>
        <fullName evidence="3">Cysteine-rich CWC</fullName>
    </recommendedName>
</protein>
<name>A0A6I6H880_VARPD</name>
<organism evidence="1 2">
    <name type="scientific">Variovorax paradoxus</name>
    <dbReference type="NCBI Taxonomy" id="34073"/>
    <lineage>
        <taxon>Bacteria</taxon>
        <taxon>Pseudomonadati</taxon>
        <taxon>Pseudomonadota</taxon>
        <taxon>Betaproteobacteria</taxon>
        <taxon>Burkholderiales</taxon>
        <taxon>Comamonadaceae</taxon>
        <taxon>Variovorax</taxon>
    </lineage>
</organism>
<accession>A0A6I6H880</accession>
<proteinExistence type="predicted"/>
<evidence type="ECO:0000313" key="1">
    <source>
        <dbReference type="EMBL" id="QGW80516.1"/>
    </source>
</evidence>
<dbReference type="AlphaFoldDB" id="A0A6I6H880"/>
<dbReference type="Proteomes" id="UP000425817">
    <property type="component" value="Chromosome"/>
</dbReference>
<evidence type="ECO:0000313" key="2">
    <source>
        <dbReference type="Proteomes" id="UP000425817"/>
    </source>
</evidence>